<accession>A0A0C5JBV5</accession>
<protein>
    <recommendedName>
        <fullName evidence="1">PIN domain-containing protein</fullName>
    </recommendedName>
</protein>
<feature type="domain" description="PIN" evidence="1">
    <location>
        <begin position="2"/>
        <end position="119"/>
    </location>
</feature>
<dbReference type="InterPro" id="IPR002716">
    <property type="entry name" value="PIN_dom"/>
</dbReference>
<gene>
    <name evidence="2" type="ORF">PG1C_01365</name>
</gene>
<dbReference type="InterPro" id="IPR029060">
    <property type="entry name" value="PIN-like_dom_sf"/>
</dbReference>
<dbReference type="STRING" id="1565605.PG1C_01365"/>
<proteinExistence type="predicted"/>
<dbReference type="NCBIfam" id="TIGR00305">
    <property type="entry name" value="putative toxin-antitoxin system toxin component, PIN family"/>
    <property type="match status" value="1"/>
</dbReference>
<dbReference type="SUPFAM" id="SSF88723">
    <property type="entry name" value="PIN domain-like"/>
    <property type="match status" value="1"/>
</dbReference>
<organism evidence="2 3">
    <name type="scientific">Rugosibacter aromaticivorans</name>
    <dbReference type="NCBI Taxonomy" id="1565605"/>
    <lineage>
        <taxon>Bacteria</taxon>
        <taxon>Pseudomonadati</taxon>
        <taxon>Pseudomonadota</taxon>
        <taxon>Betaproteobacteria</taxon>
        <taxon>Nitrosomonadales</taxon>
        <taxon>Sterolibacteriaceae</taxon>
        <taxon>Rugosibacter</taxon>
    </lineage>
</organism>
<dbReference type="Pfam" id="PF13470">
    <property type="entry name" value="PIN_3"/>
    <property type="match status" value="1"/>
</dbReference>
<evidence type="ECO:0000313" key="3">
    <source>
        <dbReference type="Proteomes" id="UP000061603"/>
    </source>
</evidence>
<dbReference type="PATRIC" id="fig|1565605.3.peg.286"/>
<reference evidence="2 3" key="1">
    <citation type="journal article" date="2015" name="Genome Announc.">
        <title>Complete Genome Sequence of a Novel Bacterium within the Family Rhodocyclaceae That Degrades Polycyclic Aromatic Hydrocarbons.</title>
        <authorList>
            <person name="Singleton D.R."/>
            <person name="Dickey A.N."/>
            <person name="Scholl E.H."/>
            <person name="Wright F.A."/>
            <person name="Aitken M.D."/>
        </authorList>
    </citation>
    <scope>NUCLEOTIDE SEQUENCE [LARGE SCALE GENOMIC DNA]</scope>
    <source>
        <strain evidence="3">PG1-Ca6</strain>
    </source>
</reference>
<name>A0A0C5JBV5_9PROT</name>
<dbReference type="EMBL" id="CP010554">
    <property type="protein sequence ID" value="AJP49328.1"/>
    <property type="molecule type" value="Genomic_DNA"/>
</dbReference>
<evidence type="ECO:0000259" key="1">
    <source>
        <dbReference type="Pfam" id="PF13470"/>
    </source>
</evidence>
<evidence type="ECO:0000313" key="2">
    <source>
        <dbReference type="EMBL" id="AJP49328.1"/>
    </source>
</evidence>
<dbReference type="AlphaFoldDB" id="A0A0C5JBV5"/>
<keyword evidence="3" id="KW-1185">Reference proteome</keyword>
<dbReference type="KEGG" id="rbu:PG1C_01365"/>
<dbReference type="PANTHER" id="PTHR34610:SF3">
    <property type="entry name" value="SSL7007 PROTEIN"/>
    <property type="match status" value="1"/>
</dbReference>
<dbReference type="Proteomes" id="UP000061603">
    <property type="component" value="Chromosome"/>
</dbReference>
<dbReference type="HOGENOM" id="CLU_116617_0_0_4"/>
<sequence length="145" mass="16042">MRVVLDTNVLVSLYVFADSRFTALRERIENGQWCAVSSDSCLAEFERVLAYPQFGLACAERHAAYTHYARCVTLAPTLLAVGAAASTSALPQCQDPDDQKFLEAARDSSADWLVTSDKALLVLARRDRLRNLFRILTPEAALATF</sequence>
<dbReference type="InterPro" id="IPR002850">
    <property type="entry name" value="PIN_toxin-like"/>
</dbReference>
<dbReference type="PANTHER" id="PTHR34610">
    <property type="entry name" value="SSL7007 PROTEIN"/>
    <property type="match status" value="1"/>
</dbReference>